<evidence type="ECO:0000313" key="2">
    <source>
        <dbReference type="Proteomes" id="UP000647836"/>
    </source>
</evidence>
<dbReference type="RefSeq" id="WP_194047275.1">
    <property type="nucleotide sequence ID" value="NZ_JADEXF010000853.1"/>
</dbReference>
<evidence type="ECO:0000313" key="1">
    <source>
        <dbReference type="EMBL" id="MBE9107448.1"/>
    </source>
</evidence>
<organism evidence="1 2">
    <name type="scientific">Nostoc cf. edaphicum LEGE 07299</name>
    <dbReference type="NCBI Taxonomy" id="2777974"/>
    <lineage>
        <taxon>Bacteria</taxon>
        <taxon>Bacillati</taxon>
        <taxon>Cyanobacteriota</taxon>
        <taxon>Cyanophyceae</taxon>
        <taxon>Nostocales</taxon>
        <taxon>Nostocaceae</taxon>
        <taxon>Nostoc</taxon>
    </lineage>
</organism>
<dbReference type="Proteomes" id="UP000647836">
    <property type="component" value="Unassembled WGS sequence"/>
</dbReference>
<proteinExistence type="predicted"/>
<gene>
    <name evidence="1" type="ORF">IQ229_21700</name>
</gene>
<dbReference type="EMBL" id="JADEXF010000853">
    <property type="protein sequence ID" value="MBE9107448.1"/>
    <property type="molecule type" value="Genomic_DNA"/>
</dbReference>
<keyword evidence="2" id="KW-1185">Reference proteome</keyword>
<protein>
    <recommendedName>
        <fullName evidence="3">Transposase</fullName>
    </recommendedName>
</protein>
<reference evidence="1 2" key="1">
    <citation type="submission" date="2020-10" db="EMBL/GenBank/DDBJ databases">
        <authorList>
            <person name="Castelo-Branco R."/>
            <person name="Eusebio N."/>
            <person name="Adriana R."/>
            <person name="Vieira A."/>
            <person name="Brugerolle De Fraissinette N."/>
            <person name="Rezende De Castro R."/>
            <person name="Schneider M.P."/>
            <person name="Vasconcelos V."/>
            <person name="Leao P.N."/>
        </authorList>
    </citation>
    <scope>NUCLEOTIDE SEQUENCE [LARGE SCALE GENOMIC DNA]</scope>
    <source>
        <strain evidence="1 2">LEGE 07299</strain>
    </source>
</reference>
<comment type="caution">
    <text evidence="1">The sequence shown here is derived from an EMBL/GenBank/DDBJ whole genome shotgun (WGS) entry which is preliminary data.</text>
</comment>
<sequence length="45" mass="5075">MGVISDDIYGVTQDGIPKVRVCDKGIIGIKHPTRREADREYKQSE</sequence>
<accession>A0ABR9U4A3</accession>
<evidence type="ECO:0008006" key="3">
    <source>
        <dbReference type="Google" id="ProtNLM"/>
    </source>
</evidence>
<name>A0ABR9U4A3_9NOSO</name>